<keyword evidence="2" id="KW-1185">Reference proteome</keyword>
<protein>
    <submittedName>
        <fullName evidence="1">Uncharacterized protein</fullName>
    </submittedName>
</protein>
<sequence>MKSREVWIPAVDRASPIASFMDFLTRVVPIASPAPPLNKGELGTEAPPGGFRHTIAKDEALRMVIKASYLKTRVLSHDRVIPQYTQMMSHSGAGESLQIYLPLPRILVDHVSLQSTYPYAVVPGSWYSEGYLGPRFALKPLNTWNSSSAGGDSCLLSLGFTKFKDQPLLLEGVHLLRRDEGGALPGLSSREVYVFVQPAECPTFQISPNCSLWPGPCTGKSTLNHTVLWWSESVIWWLTHGPHRAANRDLQQYAQHLC</sequence>
<reference evidence="1 2" key="1">
    <citation type="journal article" date="2021" name="BMC Genomics">
        <title>Datura genome reveals duplications of psychoactive alkaloid biosynthetic genes and high mutation rate following tissue culture.</title>
        <authorList>
            <person name="Rajewski A."/>
            <person name="Carter-House D."/>
            <person name="Stajich J."/>
            <person name="Litt A."/>
        </authorList>
    </citation>
    <scope>NUCLEOTIDE SEQUENCE [LARGE SCALE GENOMIC DNA]</scope>
    <source>
        <strain evidence="1">AR-01</strain>
    </source>
</reference>
<gene>
    <name evidence="1" type="ORF">HAX54_023892</name>
</gene>
<accession>A0ABS8S598</accession>
<feature type="non-terminal residue" evidence="1">
    <location>
        <position position="258"/>
    </location>
</feature>
<comment type="caution">
    <text evidence="1">The sequence shown here is derived from an EMBL/GenBank/DDBJ whole genome shotgun (WGS) entry which is preliminary data.</text>
</comment>
<name>A0ABS8S598_DATST</name>
<evidence type="ECO:0000313" key="2">
    <source>
        <dbReference type="Proteomes" id="UP000823775"/>
    </source>
</evidence>
<organism evidence="1 2">
    <name type="scientific">Datura stramonium</name>
    <name type="common">Jimsonweed</name>
    <name type="synonym">Common thornapple</name>
    <dbReference type="NCBI Taxonomy" id="4076"/>
    <lineage>
        <taxon>Eukaryota</taxon>
        <taxon>Viridiplantae</taxon>
        <taxon>Streptophyta</taxon>
        <taxon>Embryophyta</taxon>
        <taxon>Tracheophyta</taxon>
        <taxon>Spermatophyta</taxon>
        <taxon>Magnoliopsida</taxon>
        <taxon>eudicotyledons</taxon>
        <taxon>Gunneridae</taxon>
        <taxon>Pentapetalae</taxon>
        <taxon>asterids</taxon>
        <taxon>lamiids</taxon>
        <taxon>Solanales</taxon>
        <taxon>Solanaceae</taxon>
        <taxon>Solanoideae</taxon>
        <taxon>Datureae</taxon>
        <taxon>Datura</taxon>
    </lineage>
</organism>
<evidence type="ECO:0000313" key="1">
    <source>
        <dbReference type="EMBL" id="MCD7454178.1"/>
    </source>
</evidence>
<dbReference type="EMBL" id="JACEIK010000290">
    <property type="protein sequence ID" value="MCD7454178.1"/>
    <property type="molecule type" value="Genomic_DNA"/>
</dbReference>
<proteinExistence type="predicted"/>
<dbReference type="Proteomes" id="UP000823775">
    <property type="component" value="Unassembled WGS sequence"/>
</dbReference>